<evidence type="ECO:0000256" key="1">
    <source>
        <dbReference type="SAM" id="Phobius"/>
    </source>
</evidence>
<gene>
    <name evidence="2" type="ORF">SY89_01735</name>
</gene>
<proteinExistence type="predicted"/>
<comment type="caution">
    <text evidence="2">The sequence shown here is derived from an EMBL/GenBank/DDBJ whole genome shotgun (WGS) entry which is preliminary data.</text>
</comment>
<evidence type="ECO:0000313" key="3">
    <source>
        <dbReference type="Proteomes" id="UP000050535"/>
    </source>
</evidence>
<dbReference type="Proteomes" id="UP000050535">
    <property type="component" value="Unassembled WGS sequence"/>
</dbReference>
<protein>
    <submittedName>
        <fullName evidence="2">Uncharacterized protein</fullName>
    </submittedName>
</protein>
<accession>A0A0P7I2B5</accession>
<dbReference type="OrthoDB" id="313200at2157"/>
<reference evidence="3" key="1">
    <citation type="submission" date="2013-11" db="EMBL/GenBank/DDBJ databases">
        <authorList>
            <person name="Hoang H.T."/>
            <person name="Killian M.L."/>
            <person name="Madson D.M."/>
            <person name="Arruda P.H.E."/>
            <person name="Sun D."/>
            <person name="Schwartz K.J."/>
            <person name="Yoon K."/>
        </authorList>
    </citation>
    <scope>NUCLEOTIDE SEQUENCE [LARGE SCALE GENOMIC DNA]</scope>
    <source>
        <strain evidence="3">CDK2</strain>
    </source>
</reference>
<keyword evidence="3" id="KW-1185">Reference proteome</keyword>
<dbReference type="EMBL" id="LGUC01000001">
    <property type="protein sequence ID" value="KPN30993.1"/>
    <property type="molecule type" value="Genomic_DNA"/>
</dbReference>
<organism evidence="2 3">
    <name type="scientific">Halolamina pelagica</name>
    <dbReference type="NCBI Taxonomy" id="699431"/>
    <lineage>
        <taxon>Archaea</taxon>
        <taxon>Methanobacteriati</taxon>
        <taxon>Methanobacteriota</taxon>
        <taxon>Stenosarchaea group</taxon>
        <taxon>Halobacteria</taxon>
        <taxon>Halobacteriales</taxon>
        <taxon>Haloferacaceae</taxon>
    </lineage>
</organism>
<evidence type="ECO:0000313" key="2">
    <source>
        <dbReference type="EMBL" id="KPN30993.1"/>
    </source>
</evidence>
<feature type="transmembrane region" description="Helical" evidence="1">
    <location>
        <begin position="7"/>
        <end position="26"/>
    </location>
</feature>
<dbReference type="STRING" id="699431.SY89_01735"/>
<dbReference type="AlphaFoldDB" id="A0A0P7I2B5"/>
<keyword evidence="1" id="KW-0472">Membrane</keyword>
<sequence length="72" mass="7850">MGRHPQEALLVGAPGIAAALLLDTFLYNEFLIRTGAGIWVEIYVFLYVQAVLVGAVVTALRRHWSEELPAAA</sequence>
<keyword evidence="1" id="KW-1133">Transmembrane helix</keyword>
<keyword evidence="1" id="KW-0812">Transmembrane</keyword>
<feature type="transmembrane region" description="Helical" evidence="1">
    <location>
        <begin position="38"/>
        <end position="60"/>
    </location>
</feature>
<name>A0A0P7I2B5_9EURY</name>
<dbReference type="RefSeq" id="WP_054583764.1">
    <property type="nucleotide sequence ID" value="NZ_LGUC01000001.1"/>
</dbReference>